<evidence type="ECO:0000256" key="1">
    <source>
        <dbReference type="ARBA" id="ARBA00022723"/>
    </source>
</evidence>
<keyword evidence="2" id="KW-0677">Repeat</keyword>
<dbReference type="InterPro" id="IPR041367">
    <property type="entry name" value="Znf-CCCH_4"/>
</dbReference>
<dbReference type="GO" id="GO:0008270">
    <property type="term" value="F:zinc ion binding"/>
    <property type="evidence" value="ECO:0007669"/>
    <property type="project" value="UniProtKB-KW"/>
</dbReference>
<feature type="zinc finger region" description="C3H1-type" evidence="5">
    <location>
        <begin position="237"/>
        <end position="264"/>
    </location>
</feature>
<dbReference type="OMA" id="PYGVWNQ"/>
<dbReference type="OrthoDB" id="410307at2759"/>
<feature type="domain" description="C3H1-type" evidence="6">
    <location>
        <begin position="91"/>
        <end position="118"/>
    </location>
</feature>
<feature type="zinc finger region" description="C3H1-type" evidence="5">
    <location>
        <begin position="150"/>
        <end position="178"/>
    </location>
</feature>
<feature type="domain" description="C3H1-type" evidence="6">
    <location>
        <begin position="237"/>
        <end position="264"/>
    </location>
</feature>
<dbReference type="PANTHER" id="PTHR12547">
    <property type="entry name" value="CCCH ZINC FINGER/TIS11-RELATED"/>
    <property type="match status" value="1"/>
</dbReference>
<dbReference type="Pfam" id="PF00642">
    <property type="entry name" value="zf-CCCH"/>
    <property type="match status" value="2"/>
</dbReference>
<keyword evidence="3 5" id="KW-0863">Zinc-finger</keyword>
<dbReference type="EMBL" id="CM010717">
    <property type="protein sequence ID" value="RZC53694.1"/>
    <property type="molecule type" value="Genomic_DNA"/>
</dbReference>
<evidence type="ECO:0000256" key="5">
    <source>
        <dbReference type="PROSITE-ProRule" id="PRU00723"/>
    </source>
</evidence>
<gene>
    <name evidence="7" type="ORF">C5167_012555</name>
</gene>
<evidence type="ECO:0000256" key="4">
    <source>
        <dbReference type="ARBA" id="ARBA00022833"/>
    </source>
</evidence>
<keyword evidence="1 5" id="KW-0479">Metal-binding</keyword>
<name>A0A4Y7IXS1_PAPSO</name>
<dbReference type="InterPro" id="IPR045877">
    <property type="entry name" value="ZFP36-like"/>
</dbReference>
<dbReference type="Gene3D" id="4.10.1000.10">
    <property type="entry name" value="Zinc finger, CCCH-type"/>
    <property type="match status" value="2"/>
</dbReference>
<evidence type="ECO:0000256" key="3">
    <source>
        <dbReference type="ARBA" id="ARBA00022771"/>
    </source>
</evidence>
<accession>A0A4Y7IXS1</accession>
<keyword evidence="8" id="KW-1185">Reference proteome</keyword>
<protein>
    <recommendedName>
        <fullName evidence="6">C3H1-type domain-containing protein</fullName>
    </recommendedName>
</protein>
<dbReference type="PANTHER" id="PTHR12547:SF121">
    <property type="entry name" value="ZINC FINGER CCCH DOMAIN-CONTAINING PROTEIN 39"/>
    <property type="match status" value="1"/>
</dbReference>
<dbReference type="Proteomes" id="UP000316621">
    <property type="component" value="Chromosome 3"/>
</dbReference>
<dbReference type="InterPro" id="IPR036855">
    <property type="entry name" value="Znf_CCCH_sf"/>
</dbReference>
<feature type="zinc finger region" description="C3H1-type" evidence="5">
    <location>
        <begin position="91"/>
        <end position="118"/>
    </location>
</feature>
<dbReference type="STRING" id="3469.A0A4Y7IXS1"/>
<feature type="domain" description="C3H1-type" evidence="6">
    <location>
        <begin position="150"/>
        <end position="178"/>
    </location>
</feature>
<dbReference type="Gramene" id="RZC53694">
    <property type="protein sequence ID" value="RZC53694"/>
    <property type="gene ID" value="C5167_012555"/>
</dbReference>
<dbReference type="SUPFAM" id="SSF90229">
    <property type="entry name" value="CCCH zinc finger"/>
    <property type="match status" value="3"/>
</dbReference>
<evidence type="ECO:0000313" key="7">
    <source>
        <dbReference type="EMBL" id="RZC53694.1"/>
    </source>
</evidence>
<sequence length="343" mass="38695">MSVPVPQTEFYPQPFTIGSDGNAIFWPQVPIENEQSVNFSEFPPFKKPRTFEETPPPLNSFQNQGMNQQRMMMMMPLPQTIPQNKGMGKLFFKTRLCAKFKAGECPYGDNCNFAHGVEDIRKPPPNWQEIVASHEEGRATGNWEEDQKLITRFKLCKKYCNGEECPYGDKCNFLHRDVGKCREDSSRVRESSAISIGTTGSIGYSVGAGRPDQPDVNGGVMNSISDVNWGIKQQHVYFKTRICQKWEQNDCPYGDKCHFAHGVAELYKYGGHNEVETGSTTIDLAKFIPDTNDATTPGSNTAVISSKNQVVLAKKCLLNWDRKKLSRIYADWIEPRSPTNVES</sequence>
<dbReference type="GO" id="GO:0003729">
    <property type="term" value="F:mRNA binding"/>
    <property type="evidence" value="ECO:0007669"/>
    <property type="project" value="InterPro"/>
</dbReference>
<reference evidence="7 8" key="1">
    <citation type="journal article" date="2018" name="Science">
        <title>The opium poppy genome and morphinan production.</title>
        <authorList>
            <person name="Guo L."/>
            <person name="Winzer T."/>
            <person name="Yang X."/>
            <person name="Li Y."/>
            <person name="Ning Z."/>
            <person name="He Z."/>
            <person name="Teodor R."/>
            <person name="Lu Y."/>
            <person name="Bowser T.A."/>
            <person name="Graham I.A."/>
            <person name="Ye K."/>
        </authorList>
    </citation>
    <scope>NUCLEOTIDE SEQUENCE [LARGE SCALE GENOMIC DNA]</scope>
    <source>
        <strain evidence="8">cv. HN1</strain>
        <tissue evidence="7">Leaves</tissue>
    </source>
</reference>
<dbReference type="AlphaFoldDB" id="A0A4Y7IXS1"/>
<evidence type="ECO:0000259" key="6">
    <source>
        <dbReference type="PROSITE" id="PS50103"/>
    </source>
</evidence>
<dbReference type="FunFam" id="4.10.1000.10:FF:000003">
    <property type="entry name" value="Zinc finger CCCH domain-containing protein"/>
    <property type="match status" value="2"/>
</dbReference>
<dbReference type="Pfam" id="PF18044">
    <property type="entry name" value="zf-CCCH_4"/>
    <property type="match status" value="1"/>
</dbReference>
<proteinExistence type="predicted"/>
<dbReference type="PROSITE" id="PS50103">
    <property type="entry name" value="ZF_C3H1"/>
    <property type="match status" value="3"/>
</dbReference>
<evidence type="ECO:0000256" key="2">
    <source>
        <dbReference type="ARBA" id="ARBA00022737"/>
    </source>
</evidence>
<dbReference type="InterPro" id="IPR000571">
    <property type="entry name" value="Znf_CCCH"/>
</dbReference>
<dbReference type="GO" id="GO:0051252">
    <property type="term" value="P:regulation of RNA metabolic process"/>
    <property type="evidence" value="ECO:0007669"/>
    <property type="project" value="UniProtKB-ARBA"/>
</dbReference>
<keyword evidence="4 5" id="KW-0862">Zinc</keyword>
<organism evidence="7 8">
    <name type="scientific">Papaver somniferum</name>
    <name type="common">Opium poppy</name>
    <dbReference type="NCBI Taxonomy" id="3469"/>
    <lineage>
        <taxon>Eukaryota</taxon>
        <taxon>Viridiplantae</taxon>
        <taxon>Streptophyta</taxon>
        <taxon>Embryophyta</taxon>
        <taxon>Tracheophyta</taxon>
        <taxon>Spermatophyta</taxon>
        <taxon>Magnoliopsida</taxon>
        <taxon>Ranunculales</taxon>
        <taxon>Papaveraceae</taxon>
        <taxon>Papaveroideae</taxon>
        <taxon>Papaver</taxon>
    </lineage>
</organism>
<evidence type="ECO:0000313" key="8">
    <source>
        <dbReference type="Proteomes" id="UP000316621"/>
    </source>
</evidence>
<dbReference type="GO" id="GO:0010468">
    <property type="term" value="P:regulation of gene expression"/>
    <property type="evidence" value="ECO:0007669"/>
    <property type="project" value="UniProtKB-ARBA"/>
</dbReference>
<dbReference type="SMART" id="SM00356">
    <property type="entry name" value="ZnF_C3H1"/>
    <property type="match status" value="3"/>
</dbReference>